<dbReference type="AlphaFoldDB" id="Q0FXH1"/>
<name>Q0FXH1_9HYPH</name>
<reference evidence="1 2" key="1">
    <citation type="journal article" date="2010" name="J. Bacteriol.">
        <title>Genome sequence of Fulvimarina pelagi HTCC2506T, a Mn(II)-oxidizing alphaproteobacterium possessing an aerobic anoxygenic photosynthetic gene cluster and Xanthorhodopsin.</title>
        <authorList>
            <person name="Kang I."/>
            <person name="Oh H.M."/>
            <person name="Lim S.I."/>
            <person name="Ferriera S."/>
            <person name="Giovannoni S.J."/>
            <person name="Cho J.C."/>
        </authorList>
    </citation>
    <scope>NUCLEOTIDE SEQUENCE [LARGE SCALE GENOMIC DNA]</scope>
    <source>
        <strain evidence="1 2">HTCC2506</strain>
    </source>
</reference>
<sequence length="31" mass="3675">MSAVHAISWEKVYLRMGVAEIQWLKQLEDEN</sequence>
<organism evidence="1 2">
    <name type="scientific">Fulvimarina pelagi HTCC2506</name>
    <dbReference type="NCBI Taxonomy" id="314231"/>
    <lineage>
        <taxon>Bacteria</taxon>
        <taxon>Pseudomonadati</taxon>
        <taxon>Pseudomonadota</taxon>
        <taxon>Alphaproteobacteria</taxon>
        <taxon>Hyphomicrobiales</taxon>
        <taxon>Aurantimonadaceae</taxon>
        <taxon>Fulvimarina</taxon>
    </lineage>
</organism>
<dbReference type="EMBL" id="AATP01000014">
    <property type="protein sequence ID" value="EAU39679.1"/>
    <property type="molecule type" value="Genomic_DNA"/>
</dbReference>
<keyword evidence="2" id="KW-1185">Reference proteome</keyword>
<evidence type="ECO:0000313" key="1">
    <source>
        <dbReference type="EMBL" id="EAU39679.1"/>
    </source>
</evidence>
<dbReference type="Proteomes" id="UP000004310">
    <property type="component" value="Unassembled WGS sequence"/>
</dbReference>
<protein>
    <submittedName>
        <fullName evidence="1">Uncharacterized protein</fullName>
    </submittedName>
</protein>
<proteinExistence type="predicted"/>
<evidence type="ECO:0000313" key="2">
    <source>
        <dbReference type="Proteomes" id="UP000004310"/>
    </source>
</evidence>
<dbReference type="HOGENOM" id="CLU_3396666_0_0_5"/>
<accession>Q0FXH1</accession>
<comment type="caution">
    <text evidence="1">The sequence shown here is derived from an EMBL/GenBank/DDBJ whole genome shotgun (WGS) entry which is preliminary data.</text>
</comment>
<gene>
    <name evidence="1" type="ORF">FP2506_01818</name>
</gene>